<reference evidence="2" key="1">
    <citation type="submission" date="2023-07" db="EMBL/GenBank/DDBJ databases">
        <title>draft genome sequence of fig (Ficus carica).</title>
        <authorList>
            <person name="Takahashi T."/>
            <person name="Nishimura K."/>
        </authorList>
    </citation>
    <scope>NUCLEOTIDE SEQUENCE</scope>
</reference>
<evidence type="ECO:0000313" key="3">
    <source>
        <dbReference type="Proteomes" id="UP001187192"/>
    </source>
</evidence>
<dbReference type="Gene3D" id="3.40.50.150">
    <property type="entry name" value="Vaccinia Virus protein VP39"/>
    <property type="match status" value="1"/>
</dbReference>
<evidence type="ECO:0000313" key="2">
    <source>
        <dbReference type="EMBL" id="GMN63190.1"/>
    </source>
</evidence>
<comment type="caution">
    <text evidence="2">The sequence shown here is derived from an EMBL/GenBank/DDBJ whole genome shotgun (WGS) entry which is preliminary data.</text>
</comment>
<gene>
    <name evidence="2" type="ORF">TIFTF001_032279</name>
</gene>
<keyword evidence="3" id="KW-1185">Reference proteome</keyword>
<keyword evidence="1" id="KW-0812">Transmembrane</keyword>
<feature type="transmembrane region" description="Helical" evidence="1">
    <location>
        <begin position="12"/>
        <end position="36"/>
    </location>
</feature>
<accession>A0AA88DY53</accession>
<sequence length="155" mass="17346">MHKLWKMKAQIFVLRMLLSCPAAIVGIVVFDFLLFLEAPKPSPASETPSSCSRLKSGGSAFGSSILQLVFVKNSDEFVHEYMKTPVYVKLMRRLGALGDGNKDPNEWEVPYSYLAFVLRKVSNTSLWWHGDLARVSLLTCAIAFERRSISNCSLA</sequence>
<keyword evidence="1" id="KW-1133">Transmembrane helix</keyword>
<organism evidence="2 3">
    <name type="scientific">Ficus carica</name>
    <name type="common">Common fig</name>
    <dbReference type="NCBI Taxonomy" id="3494"/>
    <lineage>
        <taxon>Eukaryota</taxon>
        <taxon>Viridiplantae</taxon>
        <taxon>Streptophyta</taxon>
        <taxon>Embryophyta</taxon>
        <taxon>Tracheophyta</taxon>
        <taxon>Spermatophyta</taxon>
        <taxon>Magnoliopsida</taxon>
        <taxon>eudicotyledons</taxon>
        <taxon>Gunneridae</taxon>
        <taxon>Pentapetalae</taxon>
        <taxon>rosids</taxon>
        <taxon>fabids</taxon>
        <taxon>Rosales</taxon>
        <taxon>Moraceae</taxon>
        <taxon>Ficeae</taxon>
        <taxon>Ficus</taxon>
    </lineage>
</organism>
<protein>
    <submittedName>
        <fullName evidence="2">Uncharacterized protein</fullName>
    </submittedName>
</protein>
<proteinExistence type="predicted"/>
<dbReference type="Proteomes" id="UP001187192">
    <property type="component" value="Unassembled WGS sequence"/>
</dbReference>
<evidence type="ECO:0000256" key="1">
    <source>
        <dbReference type="SAM" id="Phobius"/>
    </source>
</evidence>
<keyword evidence="1" id="KW-0472">Membrane</keyword>
<dbReference type="EMBL" id="BTGU01000144">
    <property type="protein sequence ID" value="GMN63190.1"/>
    <property type="molecule type" value="Genomic_DNA"/>
</dbReference>
<dbReference type="InterPro" id="IPR029063">
    <property type="entry name" value="SAM-dependent_MTases_sf"/>
</dbReference>
<name>A0AA88DY53_FICCA</name>
<dbReference type="AlphaFoldDB" id="A0AA88DY53"/>